<evidence type="ECO:0000313" key="2">
    <source>
        <dbReference type="EMBL" id="PDS25166.1"/>
    </source>
</evidence>
<gene>
    <name evidence="2" type="ORF">B0A77_05685</name>
</gene>
<dbReference type="EMBL" id="PCMW01000032">
    <property type="protein sequence ID" value="PDS25166.1"/>
    <property type="molecule type" value="Genomic_DNA"/>
</dbReference>
<proteinExistence type="predicted"/>
<feature type="transmembrane region" description="Helical" evidence="1">
    <location>
        <begin position="258"/>
        <end position="280"/>
    </location>
</feature>
<keyword evidence="1" id="KW-1133">Transmembrane helix</keyword>
<accession>A0A2H3KCP0</accession>
<reference evidence="2 3" key="1">
    <citation type="submission" date="2017-09" db="EMBL/GenBank/DDBJ databases">
        <title>Whole genomes of Flavobacteriaceae.</title>
        <authorList>
            <person name="Stine C."/>
            <person name="Li C."/>
            <person name="Tadesse D."/>
        </authorList>
    </citation>
    <scope>NUCLEOTIDE SEQUENCE [LARGE SCALE GENOMIC DNA]</scope>
    <source>
        <strain evidence="2 3">ATCC 35036</strain>
    </source>
</reference>
<keyword evidence="1" id="KW-0472">Membrane</keyword>
<feature type="transmembrane region" description="Helical" evidence="1">
    <location>
        <begin position="210"/>
        <end position="238"/>
    </location>
</feature>
<evidence type="ECO:0000256" key="1">
    <source>
        <dbReference type="SAM" id="Phobius"/>
    </source>
</evidence>
<feature type="transmembrane region" description="Helical" evidence="1">
    <location>
        <begin position="138"/>
        <end position="165"/>
    </location>
</feature>
<feature type="transmembrane region" description="Helical" evidence="1">
    <location>
        <begin position="32"/>
        <end position="50"/>
    </location>
</feature>
<comment type="caution">
    <text evidence="2">The sequence shown here is derived from an EMBL/GenBank/DDBJ whole genome shotgun (WGS) entry which is preliminary data.</text>
</comment>
<organism evidence="2 3">
    <name type="scientific">Flavobacterium branchiophilum</name>
    <dbReference type="NCBI Taxonomy" id="55197"/>
    <lineage>
        <taxon>Bacteria</taxon>
        <taxon>Pseudomonadati</taxon>
        <taxon>Bacteroidota</taxon>
        <taxon>Flavobacteriia</taxon>
        <taxon>Flavobacteriales</taxon>
        <taxon>Flavobacteriaceae</taxon>
        <taxon>Flavobacterium</taxon>
    </lineage>
</organism>
<feature type="transmembrane region" description="Helical" evidence="1">
    <location>
        <begin position="81"/>
        <end position="103"/>
    </location>
</feature>
<evidence type="ECO:0000313" key="3">
    <source>
        <dbReference type="Proteomes" id="UP000220828"/>
    </source>
</evidence>
<keyword evidence="1" id="KW-0812">Transmembrane</keyword>
<feature type="transmembrane region" description="Helical" evidence="1">
    <location>
        <begin position="171"/>
        <end position="190"/>
    </location>
</feature>
<dbReference type="AlphaFoldDB" id="A0A2H3KCP0"/>
<name>A0A2H3KCP0_9FLAO</name>
<protein>
    <recommendedName>
        <fullName evidence="4">Glycerophosphoryl diester phosphodiesterase membrane domain-containing protein</fullName>
    </recommendedName>
</protein>
<evidence type="ECO:0008006" key="4">
    <source>
        <dbReference type="Google" id="ProtNLM"/>
    </source>
</evidence>
<sequence length="316" mass="36938">MFQLYKKRNFNDYISDNISFFKIYGKNYFSNFIKINGIFIIILVFTLYFLSKFYMEIIMKSMNTGESPSVLNDYFQNNAPLFFSVLAIFIILTLFLSIVNYTFPIIYLELLNQNNEKEISAKSIIKALKEQTFKMIKFTLGIIFIIMPLGFIFFGILILLCFIIIGIPLLFIMLPAFMSWISISYHEYIVDDCTFFESLNNALTTVRSQFWPIIGSTLTTIFLVQTIQGFITMIPYIITVVWMMFSLENIENNPKNDLFSIISIIFTVIIILSFLLSIIFQNFIFIQQSLIFYSHKEMNEAHNVTSQIDLIGTDFE</sequence>
<dbReference type="Proteomes" id="UP000220828">
    <property type="component" value="Unassembled WGS sequence"/>
</dbReference>